<evidence type="ECO:0000256" key="10">
    <source>
        <dbReference type="ARBA" id="ARBA00024431"/>
    </source>
</evidence>
<feature type="domain" description="DUF4470" evidence="18">
    <location>
        <begin position="15"/>
        <end position="121"/>
    </location>
</feature>
<dbReference type="Pfam" id="PF00992">
    <property type="entry name" value="Troponin"/>
    <property type="match status" value="1"/>
</dbReference>
<keyword evidence="21" id="KW-1185">Reference proteome</keyword>
<keyword evidence="5" id="KW-0970">Cilium biogenesis/degradation</keyword>
<evidence type="ECO:0000256" key="2">
    <source>
        <dbReference type="ARBA" id="ARBA00009930"/>
    </source>
</evidence>
<dbReference type="PANTHER" id="PTHR22118">
    <property type="entry name" value="DYNEIN ASSEMBLY FACTOR 3, AXONEMAL"/>
    <property type="match status" value="1"/>
</dbReference>
<dbReference type="GO" id="GO:0044458">
    <property type="term" value="P:motile cilium assembly"/>
    <property type="evidence" value="ECO:0007669"/>
    <property type="project" value="TreeGrafter"/>
</dbReference>
<organism evidence="20 21">
    <name type="scientific">Alligator mississippiensis</name>
    <name type="common">American alligator</name>
    <dbReference type="NCBI Taxonomy" id="8496"/>
    <lineage>
        <taxon>Eukaryota</taxon>
        <taxon>Metazoa</taxon>
        <taxon>Chordata</taxon>
        <taxon>Craniata</taxon>
        <taxon>Vertebrata</taxon>
        <taxon>Euteleostomi</taxon>
        <taxon>Archelosauria</taxon>
        <taxon>Archosauria</taxon>
        <taxon>Crocodylia</taxon>
        <taxon>Alligatoridae</taxon>
        <taxon>Alligatorinae</taxon>
        <taxon>Alligator</taxon>
    </lineage>
</organism>
<evidence type="ECO:0000256" key="6">
    <source>
        <dbReference type="ARBA" id="ARBA00022990"/>
    </source>
</evidence>
<evidence type="ECO:0000256" key="14">
    <source>
        <dbReference type="ARBA" id="ARBA00039349"/>
    </source>
</evidence>
<dbReference type="AlphaFoldDB" id="A0A151NK53"/>
<keyword evidence="7" id="KW-0514">Muscle protein</keyword>
<dbReference type="InterPro" id="IPR028235">
    <property type="entry name" value="DNAAF3_C"/>
</dbReference>
<dbReference type="InterPro" id="IPR027974">
    <property type="entry name" value="DUF4470"/>
</dbReference>
<evidence type="ECO:0000256" key="15">
    <source>
        <dbReference type="ARBA" id="ARBA00042462"/>
    </source>
</evidence>
<keyword evidence="4" id="KW-0963">Cytoplasm</keyword>
<dbReference type="SUPFAM" id="SSF90250">
    <property type="entry name" value="Troponin coil-coiled subunits"/>
    <property type="match status" value="1"/>
</dbReference>
<comment type="similarity">
    <text evidence="2">Belongs to the troponin I family.</text>
</comment>
<dbReference type="PANTHER" id="PTHR22118:SF14">
    <property type="entry name" value="DYNEIN AXONEMAL ASSEMBLY FACTOR 3"/>
    <property type="match status" value="1"/>
</dbReference>
<dbReference type="eggNOG" id="ENOG502QT97">
    <property type="taxonomic scope" value="Eukaryota"/>
</dbReference>
<dbReference type="InterPro" id="IPR001978">
    <property type="entry name" value="Troponin"/>
</dbReference>
<dbReference type="GO" id="GO:0003779">
    <property type="term" value="F:actin binding"/>
    <property type="evidence" value="ECO:0007669"/>
    <property type="project" value="UniProtKB-KW"/>
</dbReference>
<evidence type="ECO:0000256" key="16">
    <source>
        <dbReference type="SAM" id="Coils"/>
    </source>
</evidence>
<evidence type="ECO:0000256" key="9">
    <source>
        <dbReference type="ARBA" id="ARBA00024190"/>
    </source>
</evidence>
<evidence type="ECO:0000256" key="4">
    <source>
        <dbReference type="ARBA" id="ARBA00022490"/>
    </source>
</evidence>
<dbReference type="InterPro" id="IPR038077">
    <property type="entry name" value="Troponin_sf"/>
</dbReference>
<dbReference type="FunFam" id="1.20.5.350:FF:000002">
    <property type="entry name" value="troponin I, fast skeletal muscle"/>
    <property type="match status" value="1"/>
</dbReference>
<accession>A0A151NK53</accession>
<comment type="function">
    <text evidence="1">Troponin I is the inhibitory subunit of troponin, the thin filament regulatory complex which confers calcium-sensitivity to striated muscle actomyosin ATPase activity.</text>
</comment>
<dbReference type="GO" id="GO:0070286">
    <property type="term" value="P:axonemal dynein complex assembly"/>
    <property type="evidence" value="ECO:0007669"/>
    <property type="project" value="InterPro"/>
</dbReference>
<evidence type="ECO:0000256" key="11">
    <source>
        <dbReference type="ARBA" id="ARBA00025165"/>
    </source>
</evidence>
<evidence type="ECO:0000256" key="17">
    <source>
        <dbReference type="SAM" id="MobiDB-lite"/>
    </source>
</evidence>
<dbReference type="Gene3D" id="6.10.250.180">
    <property type="match status" value="1"/>
</dbReference>
<evidence type="ECO:0000313" key="21">
    <source>
        <dbReference type="Proteomes" id="UP000050525"/>
    </source>
</evidence>
<evidence type="ECO:0000313" key="20">
    <source>
        <dbReference type="EMBL" id="KYO37167.1"/>
    </source>
</evidence>
<dbReference type="InterPro" id="IPR039304">
    <property type="entry name" value="DNAAF3"/>
</dbReference>
<evidence type="ECO:0000256" key="7">
    <source>
        <dbReference type="ARBA" id="ARBA00023179"/>
    </source>
</evidence>
<dbReference type="Pfam" id="PF14737">
    <property type="entry name" value="DUF4470"/>
    <property type="match status" value="1"/>
</dbReference>
<keyword evidence="6" id="KW-0007">Acetylation</keyword>
<keyword evidence="16" id="KW-0175">Coiled coil</keyword>
<evidence type="ECO:0000256" key="3">
    <source>
        <dbReference type="ARBA" id="ARBA00010449"/>
    </source>
</evidence>
<comment type="subcellular location">
    <subcellularLocation>
        <location evidence="9">Dynein axonemal particle</location>
    </subcellularLocation>
</comment>
<dbReference type="GO" id="GO:0120293">
    <property type="term" value="C:dynein axonemal particle"/>
    <property type="evidence" value="ECO:0007669"/>
    <property type="project" value="UniProtKB-SubCell"/>
</dbReference>
<sequence length="697" mass="78235">MTAAGTGTGFGTTTWWGFSPALDLQKECLEASLDHVCQSEEGLSELNILLVGSVDGRHVLKTMCQAHRWPQRKINFYIVENNPEVLARQLLFLSLALEPQEKMGLQEKSETFLELLGNSLMRSPTATYLQEKSDIFIRLATDPDFQQCYLPVLDMAGLKFKERDQLEGIFRFWLHPDPQAFPIVRLWDLRVRQYLGTRYDTRNGVSDWDLNMKLHEQGASVINIREYTRWRDTGVAFELREGIYDTPNKTLASGRLLRLNGDRVPARGYWGDIATGPYILFGIETEEQSLLKTINGVPSKSAQEISLHNVTAMFHELAARARYIPPGPDPKGDSVATPVPGDASQPQEQSQLVHGPISPGDVQIHFLPLNSTPQLHCKNQYQRLFNLLYFSCSMIHDLTPELQLVSAPSATLIVELTTFLPDLHKDQANAFTSRATALAAGAGFQPHGVPSGQHPAACRDAPHLASSSPTVLGTLKLLVLTQPTQHGRRGGSNPAVPPLRRKSSANYRAYAIEPHIKRKPKITASRKLQLKTLMLQVAKQDLEQEEGERAQEKERFLSEHCPPLTLAGLSLAELQELCRELHARVDRVDEERYDTEVRVSKSINEIEDLNQKIFDLRGKFKRPALRRVRISADAMMQALLGSKHKVSLDLRANLKQVKKDDTEKENREVGDWRKNIDALSGMEGRKKKFETSGAGQA</sequence>
<dbReference type="Pfam" id="PF11636">
    <property type="entry name" value="Troponin-I_N"/>
    <property type="match status" value="1"/>
</dbReference>
<gene>
    <name evidence="20" type="primary">DNAAF3</name>
    <name evidence="20" type="ORF">Y1Q_0008441</name>
</gene>
<dbReference type="EMBL" id="AKHW03002822">
    <property type="protein sequence ID" value="KYO37167.1"/>
    <property type="molecule type" value="Genomic_DNA"/>
</dbReference>
<evidence type="ECO:0000256" key="12">
    <source>
        <dbReference type="ARBA" id="ARBA00030764"/>
    </source>
</evidence>
<dbReference type="Pfam" id="PF14740">
    <property type="entry name" value="DUF4471"/>
    <property type="match status" value="1"/>
</dbReference>
<dbReference type="Gene3D" id="1.20.5.350">
    <property type="match status" value="1"/>
</dbReference>
<evidence type="ECO:0000259" key="18">
    <source>
        <dbReference type="Pfam" id="PF14737"/>
    </source>
</evidence>
<dbReference type="GO" id="GO:0005861">
    <property type="term" value="C:troponin complex"/>
    <property type="evidence" value="ECO:0007669"/>
    <property type="project" value="InterPro"/>
</dbReference>
<evidence type="ECO:0000259" key="19">
    <source>
        <dbReference type="Pfam" id="PF14740"/>
    </source>
</evidence>
<feature type="domain" description="Dynein assembly factor 3 C-terminal" evidence="19">
    <location>
        <begin position="153"/>
        <end position="446"/>
    </location>
</feature>
<evidence type="ECO:0000256" key="13">
    <source>
        <dbReference type="ARBA" id="ARBA00038767"/>
    </source>
</evidence>
<comment type="subunit">
    <text evidence="13">Binds to actin and tropomyosin.</text>
</comment>
<comment type="function">
    <text evidence="11">Required for the assembly of axonemal inner and outer dynein arms. Involved in preassembly of dyneins into complexes before their transport into cilia.</text>
</comment>
<feature type="coiled-coil region" evidence="16">
    <location>
        <begin position="535"/>
        <end position="591"/>
    </location>
</feature>
<comment type="caution">
    <text evidence="20">The sequence shown here is derived from an EMBL/GenBank/DDBJ whole genome shotgun (WGS) entry which is preliminary data.</text>
</comment>
<name>A0A151NK53_ALLMI</name>
<evidence type="ECO:0000256" key="8">
    <source>
        <dbReference type="ARBA" id="ARBA00023203"/>
    </source>
</evidence>
<dbReference type="STRING" id="8496.A0A151NK53"/>
<keyword evidence="8" id="KW-0009">Actin-binding</keyword>
<comment type="similarity">
    <text evidence="3">Belongs to the DNAAF3 family.</text>
</comment>
<evidence type="ECO:0000256" key="1">
    <source>
        <dbReference type="ARBA" id="ARBA00001988"/>
    </source>
</evidence>
<evidence type="ECO:0000256" key="5">
    <source>
        <dbReference type="ARBA" id="ARBA00022794"/>
    </source>
</evidence>
<dbReference type="Proteomes" id="UP000050525">
    <property type="component" value="Unassembled WGS sequence"/>
</dbReference>
<feature type="region of interest" description="Disordered" evidence="17">
    <location>
        <begin position="323"/>
        <end position="355"/>
    </location>
</feature>
<proteinExistence type="inferred from homology"/>
<protein>
    <recommendedName>
        <fullName evidence="10">Dynein axonemal assembly factor 3</fullName>
    </recommendedName>
    <alternativeName>
        <fullName evidence="12">Cardiac troponin I</fullName>
    </alternativeName>
    <alternativeName>
        <fullName evidence="14">Troponin I, fast skeletal muscle</fullName>
    </alternativeName>
    <alternativeName>
        <fullName evidence="15">Troponin I, fast-twitch isoform</fullName>
    </alternativeName>
</protein>
<dbReference type="InterPro" id="IPR021666">
    <property type="entry name" value="Troponin-I_N"/>
</dbReference>
<reference evidence="20 21" key="1">
    <citation type="journal article" date="2012" name="Genome Biol.">
        <title>Sequencing three crocodilian genomes to illuminate the evolution of archosaurs and amniotes.</title>
        <authorList>
            <person name="St John J.A."/>
            <person name="Braun E.L."/>
            <person name="Isberg S.R."/>
            <person name="Miles L.G."/>
            <person name="Chong A.Y."/>
            <person name="Gongora J."/>
            <person name="Dalzell P."/>
            <person name="Moran C."/>
            <person name="Bed'hom B."/>
            <person name="Abzhanov A."/>
            <person name="Burgess S.C."/>
            <person name="Cooksey A.M."/>
            <person name="Castoe T.A."/>
            <person name="Crawford N.G."/>
            <person name="Densmore L.D."/>
            <person name="Drew J.C."/>
            <person name="Edwards S.V."/>
            <person name="Faircloth B.C."/>
            <person name="Fujita M.K."/>
            <person name="Greenwold M.J."/>
            <person name="Hoffmann F.G."/>
            <person name="Howard J.M."/>
            <person name="Iguchi T."/>
            <person name="Janes D.E."/>
            <person name="Khan S.Y."/>
            <person name="Kohno S."/>
            <person name="de Koning A.J."/>
            <person name="Lance S.L."/>
            <person name="McCarthy F.M."/>
            <person name="McCormack J.E."/>
            <person name="Merchant M.E."/>
            <person name="Peterson D.G."/>
            <person name="Pollock D.D."/>
            <person name="Pourmand N."/>
            <person name="Raney B.J."/>
            <person name="Roessler K.A."/>
            <person name="Sanford J.R."/>
            <person name="Sawyer R.H."/>
            <person name="Schmidt C.J."/>
            <person name="Triplett E.W."/>
            <person name="Tuberville T.D."/>
            <person name="Venegas-Anaya M."/>
            <person name="Howard J.T."/>
            <person name="Jarvis E.D."/>
            <person name="Guillette L.J.Jr."/>
            <person name="Glenn T.C."/>
            <person name="Green R.E."/>
            <person name="Ray D.A."/>
        </authorList>
    </citation>
    <scope>NUCLEOTIDE SEQUENCE [LARGE SCALE GENOMIC DNA]</scope>
    <source>
        <strain evidence="20">KSC_2009_1</strain>
    </source>
</reference>